<dbReference type="PANTHER" id="PTHR47478">
    <property type="match status" value="1"/>
</dbReference>
<dbReference type="NCBIfam" id="TIGR01549">
    <property type="entry name" value="HAD-SF-IA-v1"/>
    <property type="match status" value="1"/>
</dbReference>
<protein>
    <submittedName>
        <fullName evidence="1">Noncanonical pyrimidine nucleotidase, YjjG family</fullName>
    </submittedName>
</protein>
<keyword evidence="2" id="KW-1185">Reference proteome</keyword>
<dbReference type="NCBIfam" id="TIGR02254">
    <property type="entry name" value="YjjG_YfnB"/>
    <property type="match status" value="1"/>
</dbReference>
<dbReference type="Gene3D" id="1.10.150.240">
    <property type="entry name" value="Putative phosphatase, domain 2"/>
    <property type="match status" value="1"/>
</dbReference>
<dbReference type="SFLD" id="SFLDG01129">
    <property type="entry name" value="C1.5:_HAD__Beta-PGM__Phosphata"/>
    <property type="match status" value="1"/>
</dbReference>
<dbReference type="OrthoDB" id="9802350at2"/>
<dbReference type="InterPro" id="IPR011951">
    <property type="entry name" value="HAD-SF_hydro_IA_YjjG/PynA"/>
</dbReference>
<dbReference type="InterPro" id="IPR036412">
    <property type="entry name" value="HAD-like_sf"/>
</dbReference>
<dbReference type="RefSeq" id="WP_155091376.1">
    <property type="nucleotide sequence ID" value="NZ_CP102754.1"/>
</dbReference>
<accession>A0A6I3LFT7</accession>
<dbReference type="GO" id="GO:0008253">
    <property type="term" value="F:5'-nucleotidase activity"/>
    <property type="evidence" value="ECO:0007669"/>
    <property type="project" value="InterPro"/>
</dbReference>
<evidence type="ECO:0000313" key="2">
    <source>
        <dbReference type="Proteomes" id="UP000438760"/>
    </source>
</evidence>
<dbReference type="Proteomes" id="UP000438760">
    <property type="component" value="Unassembled WGS sequence"/>
</dbReference>
<dbReference type="Gene3D" id="3.40.50.1000">
    <property type="entry name" value="HAD superfamily/HAD-like"/>
    <property type="match status" value="1"/>
</dbReference>
<name>A0A6I3LFT7_9FLAO</name>
<dbReference type="PANTHER" id="PTHR47478:SF1">
    <property type="entry name" value="PYRIMIDINE 5'-NUCLEOTIDASE YJJG"/>
    <property type="match status" value="1"/>
</dbReference>
<dbReference type="SFLD" id="SFLDS00003">
    <property type="entry name" value="Haloacid_Dehalogenase"/>
    <property type="match status" value="1"/>
</dbReference>
<dbReference type="Pfam" id="PF00702">
    <property type="entry name" value="Hydrolase"/>
    <property type="match status" value="1"/>
</dbReference>
<dbReference type="InterPro" id="IPR023214">
    <property type="entry name" value="HAD_sf"/>
</dbReference>
<evidence type="ECO:0000313" key="1">
    <source>
        <dbReference type="EMBL" id="MTG97328.1"/>
    </source>
</evidence>
<gene>
    <name evidence="1" type="ORF">GJV76_04130</name>
</gene>
<dbReference type="InterPro" id="IPR052550">
    <property type="entry name" value="Pyrimidine_5'-ntase_YjjG"/>
</dbReference>
<organism evidence="1 2">
    <name type="scientific">Myroides albus</name>
    <dbReference type="NCBI Taxonomy" id="2562892"/>
    <lineage>
        <taxon>Bacteria</taxon>
        <taxon>Pseudomonadati</taxon>
        <taxon>Bacteroidota</taxon>
        <taxon>Flavobacteriia</taxon>
        <taxon>Flavobacteriales</taxon>
        <taxon>Flavobacteriaceae</taxon>
        <taxon>Myroides</taxon>
    </lineage>
</organism>
<dbReference type="EMBL" id="WMJX01000005">
    <property type="protein sequence ID" value="MTG97328.1"/>
    <property type="molecule type" value="Genomic_DNA"/>
</dbReference>
<dbReference type="SUPFAM" id="SSF56784">
    <property type="entry name" value="HAD-like"/>
    <property type="match status" value="1"/>
</dbReference>
<dbReference type="SFLD" id="SFLDG01135">
    <property type="entry name" value="C1.5.6:_HAD__Beta-PGM__Phospha"/>
    <property type="match status" value="1"/>
</dbReference>
<reference evidence="1 2" key="1">
    <citation type="submission" date="2019-11" db="EMBL/GenBank/DDBJ databases">
        <title>Genome of Strain BIT-d1.</title>
        <authorList>
            <person name="Yang Y."/>
        </authorList>
    </citation>
    <scope>NUCLEOTIDE SEQUENCE [LARGE SCALE GENOMIC DNA]</scope>
    <source>
        <strain evidence="1 2">BIT-d1</strain>
    </source>
</reference>
<sequence>MNYPFKDKTDIFFDLDHTLWDFERNSALAFEQVIDEMKFPFSIEDFLKFYVDINATYWDKYSLNQVSQEELRIGRIRDTFDQLGYSTTTTKQLEMGDKYLNYLPNYNYLFDGAIDLLDYLQESYRLHIITNGFNEVQNRKLINSGIYDYFQTITNSENAGVKKPDPKIFQYALSQAQVHVGKTVMVGDNLLADIEGARSVGMDAIYYHPQEVVSDKSLVQVQELLQIKNLL</sequence>
<dbReference type="InterPro" id="IPR023198">
    <property type="entry name" value="PGP-like_dom2"/>
</dbReference>
<dbReference type="InterPro" id="IPR006439">
    <property type="entry name" value="HAD-SF_hydro_IA"/>
</dbReference>
<proteinExistence type="predicted"/>
<dbReference type="AlphaFoldDB" id="A0A6I3LFT7"/>
<comment type="caution">
    <text evidence="1">The sequence shown here is derived from an EMBL/GenBank/DDBJ whole genome shotgun (WGS) entry which is preliminary data.</text>
</comment>